<organism evidence="2 3">
    <name type="scientific">Thermoanaerobaculum aquaticum</name>
    <dbReference type="NCBI Taxonomy" id="1312852"/>
    <lineage>
        <taxon>Bacteria</taxon>
        <taxon>Pseudomonadati</taxon>
        <taxon>Acidobacteriota</taxon>
        <taxon>Thermoanaerobaculia</taxon>
        <taxon>Thermoanaerobaculales</taxon>
        <taxon>Thermoanaerobaculaceae</taxon>
        <taxon>Thermoanaerobaculum</taxon>
    </lineage>
</organism>
<comment type="caution">
    <text evidence="2">The sequence shown here is derived from an EMBL/GenBank/DDBJ whole genome shotgun (WGS) entry which is preliminary data.</text>
</comment>
<gene>
    <name evidence="2" type="ORF">EG19_03265</name>
</gene>
<reference evidence="2 3" key="1">
    <citation type="submission" date="2014-04" db="EMBL/GenBank/DDBJ databases">
        <title>The Genome Sequence of Thermoanaerobaculum aquaticum MP-01, The First Cultivated Group 23 Acidobacterium.</title>
        <authorList>
            <person name="Stamps B.W."/>
            <person name="Losey N.A."/>
            <person name="Lawson P.A."/>
            <person name="Stevenson B.S."/>
        </authorList>
    </citation>
    <scope>NUCLEOTIDE SEQUENCE [LARGE SCALE GENOMIC DNA]</scope>
    <source>
        <strain evidence="2 3">MP-01</strain>
    </source>
</reference>
<proteinExistence type="predicted"/>
<accession>A0A062Y044</accession>
<dbReference type="EMBL" id="JMFG01000018">
    <property type="protein sequence ID" value="KDA53746.1"/>
    <property type="molecule type" value="Genomic_DNA"/>
</dbReference>
<dbReference type="Proteomes" id="UP000027284">
    <property type="component" value="Unassembled WGS sequence"/>
</dbReference>
<protein>
    <submittedName>
        <fullName evidence="2">Uncharacterized protein</fullName>
    </submittedName>
</protein>
<evidence type="ECO:0000256" key="1">
    <source>
        <dbReference type="SAM" id="MobiDB-lite"/>
    </source>
</evidence>
<dbReference type="RefSeq" id="WP_053335053.1">
    <property type="nucleotide sequence ID" value="NZ_JMFG01000018.1"/>
</dbReference>
<name>A0A062Y044_9BACT</name>
<evidence type="ECO:0000313" key="3">
    <source>
        <dbReference type="Proteomes" id="UP000027284"/>
    </source>
</evidence>
<dbReference type="AlphaFoldDB" id="A0A062Y044"/>
<feature type="compositionally biased region" description="Basic and acidic residues" evidence="1">
    <location>
        <begin position="182"/>
        <end position="195"/>
    </location>
</feature>
<dbReference type="OrthoDB" id="2370461at2"/>
<sequence length="195" mass="22225">MNEHGVQYCNHRGIKFSRSREFKKNDNCFVEQKNASVARRFKGYARFDTDRAWKVMQELDATVSLFVNFFLPSQKLISKTRQGSKVRKHYDRPQTPLQRVLSSPWVSEETKNTLRQQALTLNPASLARKINRLRSELMKLPTPLAPTVAKKRAVDGAGLRQAGLPSPNPAWPQPLEIAADFHTAHSPDETRESLS</sequence>
<keyword evidence="3" id="KW-1185">Reference proteome</keyword>
<feature type="region of interest" description="Disordered" evidence="1">
    <location>
        <begin position="158"/>
        <end position="195"/>
    </location>
</feature>
<evidence type="ECO:0000313" key="2">
    <source>
        <dbReference type="EMBL" id="KDA53746.1"/>
    </source>
</evidence>